<evidence type="ECO:0000313" key="2">
    <source>
        <dbReference type="EMBL" id="KAF0734118.1"/>
    </source>
</evidence>
<comment type="caution">
    <text evidence="2">The sequence shown here is derived from an EMBL/GenBank/DDBJ whole genome shotgun (WGS) entry which is preliminary data.</text>
</comment>
<keyword evidence="3" id="KW-1185">Reference proteome</keyword>
<dbReference type="AlphaFoldDB" id="A0A6G0X2V2"/>
<reference evidence="2 3" key="1">
    <citation type="submission" date="2019-08" db="EMBL/GenBank/DDBJ databases">
        <title>Whole genome of Aphis craccivora.</title>
        <authorList>
            <person name="Voronova N.V."/>
            <person name="Shulinski R.S."/>
            <person name="Bandarenka Y.V."/>
            <person name="Zhorov D.G."/>
            <person name="Warner D."/>
        </authorList>
    </citation>
    <scope>NUCLEOTIDE SEQUENCE [LARGE SCALE GENOMIC DNA]</scope>
    <source>
        <strain evidence="2">180601</strain>
        <tissue evidence="2">Whole Body</tissue>
    </source>
</reference>
<feature type="compositionally biased region" description="Polar residues" evidence="1">
    <location>
        <begin position="1"/>
        <end position="14"/>
    </location>
</feature>
<protein>
    <submittedName>
        <fullName evidence="2">Uncharacterized protein</fullName>
    </submittedName>
</protein>
<feature type="non-terminal residue" evidence="2">
    <location>
        <position position="1"/>
    </location>
</feature>
<dbReference type="Proteomes" id="UP000478052">
    <property type="component" value="Unassembled WGS sequence"/>
</dbReference>
<organism evidence="2 3">
    <name type="scientific">Aphis craccivora</name>
    <name type="common">Cowpea aphid</name>
    <dbReference type="NCBI Taxonomy" id="307492"/>
    <lineage>
        <taxon>Eukaryota</taxon>
        <taxon>Metazoa</taxon>
        <taxon>Ecdysozoa</taxon>
        <taxon>Arthropoda</taxon>
        <taxon>Hexapoda</taxon>
        <taxon>Insecta</taxon>
        <taxon>Pterygota</taxon>
        <taxon>Neoptera</taxon>
        <taxon>Paraneoptera</taxon>
        <taxon>Hemiptera</taxon>
        <taxon>Sternorrhyncha</taxon>
        <taxon>Aphidomorpha</taxon>
        <taxon>Aphidoidea</taxon>
        <taxon>Aphididae</taxon>
        <taxon>Aphidini</taxon>
        <taxon>Aphis</taxon>
        <taxon>Aphis</taxon>
    </lineage>
</organism>
<accession>A0A6G0X2V2</accession>
<gene>
    <name evidence="2" type="ORF">FWK35_00035172</name>
</gene>
<evidence type="ECO:0000256" key="1">
    <source>
        <dbReference type="SAM" id="MobiDB-lite"/>
    </source>
</evidence>
<dbReference type="EMBL" id="VUJU01008206">
    <property type="protein sequence ID" value="KAF0734118.1"/>
    <property type="molecule type" value="Genomic_DNA"/>
</dbReference>
<proteinExistence type="predicted"/>
<sequence>HGTRRQPVQSTDTAATGLRLYQPPPRVTTTRHRRLSLHAAKARRDGKTSHAGRVPAVDHL</sequence>
<evidence type="ECO:0000313" key="3">
    <source>
        <dbReference type="Proteomes" id="UP000478052"/>
    </source>
</evidence>
<feature type="region of interest" description="Disordered" evidence="1">
    <location>
        <begin position="1"/>
        <end position="60"/>
    </location>
</feature>
<name>A0A6G0X2V2_APHCR</name>